<evidence type="ECO:0000256" key="1">
    <source>
        <dbReference type="ARBA" id="ARBA00004123"/>
    </source>
</evidence>
<comment type="subcellular location">
    <subcellularLocation>
        <location evidence="1">Nucleus</location>
    </subcellularLocation>
</comment>
<dbReference type="GO" id="GO:0006364">
    <property type="term" value="P:rRNA processing"/>
    <property type="evidence" value="ECO:0007669"/>
    <property type="project" value="TreeGrafter"/>
</dbReference>
<proteinExistence type="inferred from homology"/>
<dbReference type="SUPFAM" id="SSF101744">
    <property type="entry name" value="Rof/RNase P subunit-like"/>
    <property type="match status" value="1"/>
</dbReference>
<dbReference type="InterPro" id="IPR036980">
    <property type="entry name" value="RNase_P/MRP_Rpp29_sf"/>
</dbReference>
<dbReference type="InterPro" id="IPR002730">
    <property type="entry name" value="Rpp29/RNP1"/>
</dbReference>
<organism evidence="4">
    <name type="scientific">Chaetoceros debilis</name>
    <dbReference type="NCBI Taxonomy" id="122233"/>
    <lineage>
        <taxon>Eukaryota</taxon>
        <taxon>Sar</taxon>
        <taxon>Stramenopiles</taxon>
        <taxon>Ochrophyta</taxon>
        <taxon>Bacillariophyta</taxon>
        <taxon>Coscinodiscophyceae</taxon>
        <taxon>Chaetocerotophycidae</taxon>
        <taxon>Chaetocerotales</taxon>
        <taxon>Chaetocerotaceae</taxon>
        <taxon>Chaetoceros</taxon>
    </lineage>
</organism>
<dbReference type="InterPro" id="IPR023534">
    <property type="entry name" value="Rof/RNase_P-like"/>
</dbReference>
<dbReference type="PANTHER" id="PTHR13348:SF0">
    <property type="entry name" value="RIBONUCLEASE P PROTEIN SUBUNIT P29"/>
    <property type="match status" value="1"/>
</dbReference>
<dbReference type="GO" id="GO:0005634">
    <property type="term" value="C:nucleus"/>
    <property type="evidence" value="ECO:0007669"/>
    <property type="project" value="UniProtKB-SubCell"/>
</dbReference>
<dbReference type="AlphaFoldDB" id="A0A7S3VGQ0"/>
<dbReference type="Gene3D" id="2.30.30.210">
    <property type="entry name" value="Ribonuclease P/MRP, subunit p29"/>
    <property type="match status" value="1"/>
</dbReference>
<dbReference type="EMBL" id="HBIO01030555">
    <property type="protein sequence ID" value="CAE0478549.1"/>
    <property type="molecule type" value="Transcribed_RNA"/>
</dbReference>
<dbReference type="Pfam" id="PF01868">
    <property type="entry name" value="RNase_P-MRP_p29"/>
    <property type="match status" value="1"/>
</dbReference>
<dbReference type="PANTHER" id="PTHR13348">
    <property type="entry name" value="RIBONUCLEASE P SUBUNIT P29"/>
    <property type="match status" value="1"/>
</dbReference>
<dbReference type="GO" id="GO:0001682">
    <property type="term" value="P:tRNA 5'-leader removal"/>
    <property type="evidence" value="ECO:0007669"/>
    <property type="project" value="InterPro"/>
</dbReference>
<reference evidence="4" key="1">
    <citation type="submission" date="2021-01" db="EMBL/GenBank/DDBJ databases">
        <authorList>
            <person name="Corre E."/>
            <person name="Pelletier E."/>
            <person name="Niang G."/>
            <person name="Scheremetjew M."/>
            <person name="Finn R."/>
            <person name="Kale V."/>
            <person name="Holt S."/>
            <person name="Cochrane G."/>
            <person name="Meng A."/>
            <person name="Brown T."/>
            <person name="Cohen L."/>
        </authorList>
    </citation>
    <scope>NUCLEOTIDE SEQUENCE</scope>
    <source>
        <strain evidence="4">MM31A-1</strain>
    </source>
</reference>
<dbReference type="GO" id="GO:0030677">
    <property type="term" value="C:ribonuclease P complex"/>
    <property type="evidence" value="ECO:0007669"/>
    <property type="project" value="InterPro"/>
</dbReference>
<evidence type="ECO:0000313" key="4">
    <source>
        <dbReference type="EMBL" id="CAE0478549.1"/>
    </source>
</evidence>
<sequence length="287" mass="31277">MVKHLSRDALYAPLSNYTSASKSKDTTNKINQLSNNLREKSLYSFLETVSSEYHDSSSIIGVKNGGSNGGNGLKASHMEKLLAQRALTLIQGGFHTSVAKSTDQNVNSGVNVNVNSGKKRGRKNGVFRHNGSMSNKKRKRLQGKSGKTNSSQAGAIRGDVLVGLNEMWNDYIDDMLPKKKESSSSDPSEMTSLASKMELIGAYVSIQESRSTSYSGKKGFIVGSTKNVWKIAIPKGDKSPSDFESLSQCNEWKLIMLPKRDSALLVVCNIHGESFRILASGTTLHPR</sequence>
<dbReference type="GO" id="GO:0000172">
    <property type="term" value="C:ribonuclease MRP complex"/>
    <property type="evidence" value="ECO:0007669"/>
    <property type="project" value="InterPro"/>
</dbReference>
<protein>
    <submittedName>
        <fullName evidence="4">Uncharacterized protein</fullName>
    </submittedName>
</protein>
<comment type="similarity">
    <text evidence="2">Belongs to the eukaryotic/archaeal RNase P protein component 1 family.</text>
</comment>
<dbReference type="InterPro" id="IPR016848">
    <property type="entry name" value="RNase_P/MRP_Rpp29-subunit"/>
</dbReference>
<evidence type="ECO:0000256" key="3">
    <source>
        <dbReference type="SAM" id="MobiDB-lite"/>
    </source>
</evidence>
<feature type="compositionally biased region" description="Basic residues" evidence="3">
    <location>
        <begin position="117"/>
        <end position="126"/>
    </location>
</feature>
<accession>A0A7S3VGQ0</accession>
<feature type="region of interest" description="Disordered" evidence="3">
    <location>
        <begin position="105"/>
        <end position="152"/>
    </location>
</feature>
<feature type="compositionally biased region" description="Low complexity" evidence="3">
    <location>
        <begin position="105"/>
        <end position="116"/>
    </location>
</feature>
<name>A0A7S3VGQ0_9STRA</name>
<dbReference type="GO" id="GO:0033204">
    <property type="term" value="F:ribonuclease P RNA binding"/>
    <property type="evidence" value="ECO:0007669"/>
    <property type="project" value="InterPro"/>
</dbReference>
<gene>
    <name evidence="4" type="ORF">CDEB00056_LOCUS23402</name>
</gene>
<evidence type="ECO:0000256" key="2">
    <source>
        <dbReference type="ARBA" id="ARBA00006181"/>
    </source>
</evidence>